<dbReference type="PRINTS" id="PR00405">
    <property type="entry name" value="REVINTRACTNG"/>
</dbReference>
<dbReference type="Gene3D" id="1.10.220.150">
    <property type="entry name" value="Arf GTPase activating protein"/>
    <property type="match status" value="1"/>
</dbReference>
<evidence type="ECO:0000256" key="3">
    <source>
        <dbReference type="ARBA" id="ARBA00022771"/>
    </source>
</evidence>
<dbReference type="Proteomes" id="UP000053766">
    <property type="component" value="Unassembled WGS sequence"/>
</dbReference>
<accession>A0A0D8Y2T2</accession>
<dbReference type="SMART" id="SM00105">
    <property type="entry name" value="ArfGap"/>
    <property type="match status" value="1"/>
</dbReference>
<evidence type="ECO:0000259" key="7">
    <source>
        <dbReference type="PROSITE" id="PS50115"/>
    </source>
</evidence>
<reference evidence="8 9" key="1">
    <citation type="submission" date="2013-11" db="EMBL/GenBank/DDBJ databases">
        <title>Draft genome of the bovine lungworm Dictyocaulus viviparus.</title>
        <authorList>
            <person name="Mitreva M."/>
        </authorList>
    </citation>
    <scope>NUCLEOTIDE SEQUENCE [LARGE SCALE GENOMIC DNA]</scope>
    <source>
        <strain evidence="8 9">HannoverDv2000</strain>
    </source>
</reference>
<dbReference type="PANTHER" id="PTHR45705">
    <property type="entry name" value="FI20236P1"/>
    <property type="match status" value="1"/>
</dbReference>
<organism evidence="8 9">
    <name type="scientific">Dictyocaulus viviparus</name>
    <name type="common">Bovine lungworm</name>
    <dbReference type="NCBI Taxonomy" id="29172"/>
    <lineage>
        <taxon>Eukaryota</taxon>
        <taxon>Metazoa</taxon>
        <taxon>Ecdysozoa</taxon>
        <taxon>Nematoda</taxon>
        <taxon>Chromadorea</taxon>
        <taxon>Rhabditida</taxon>
        <taxon>Rhabditina</taxon>
        <taxon>Rhabditomorpha</taxon>
        <taxon>Strongyloidea</taxon>
        <taxon>Metastrongylidae</taxon>
        <taxon>Dictyocaulus</taxon>
    </lineage>
</organism>
<dbReference type="InterPro" id="IPR001164">
    <property type="entry name" value="ArfGAP_dom"/>
</dbReference>
<feature type="compositionally biased region" description="Polar residues" evidence="6">
    <location>
        <begin position="442"/>
        <end position="454"/>
    </location>
</feature>
<evidence type="ECO:0000256" key="1">
    <source>
        <dbReference type="ARBA" id="ARBA00022468"/>
    </source>
</evidence>
<reference evidence="9" key="2">
    <citation type="journal article" date="2016" name="Sci. Rep.">
        <title>Dictyocaulus viviparus genome, variome and transcriptome elucidate lungworm biology and support future intervention.</title>
        <authorList>
            <person name="McNulty S.N."/>
            <person name="Strube C."/>
            <person name="Rosa B.A."/>
            <person name="Martin J.C."/>
            <person name="Tyagi R."/>
            <person name="Choi Y.J."/>
            <person name="Wang Q."/>
            <person name="Hallsworth Pepin K."/>
            <person name="Zhang X."/>
            <person name="Ozersky P."/>
            <person name="Wilson R.K."/>
            <person name="Sternberg P.W."/>
            <person name="Gasser R.B."/>
            <person name="Mitreva M."/>
        </authorList>
    </citation>
    <scope>NUCLEOTIDE SEQUENCE [LARGE SCALE GENOMIC DNA]</scope>
    <source>
        <strain evidence="9">HannoverDv2000</strain>
    </source>
</reference>
<dbReference type="EMBL" id="KN716253">
    <property type="protein sequence ID" value="KJH48881.1"/>
    <property type="molecule type" value="Genomic_DNA"/>
</dbReference>
<dbReference type="PROSITE" id="PS50115">
    <property type="entry name" value="ARFGAP"/>
    <property type="match status" value="1"/>
</dbReference>
<evidence type="ECO:0000313" key="9">
    <source>
        <dbReference type="Proteomes" id="UP000053766"/>
    </source>
</evidence>
<dbReference type="InterPro" id="IPR037278">
    <property type="entry name" value="ARFGAP/RecO"/>
</dbReference>
<name>A0A0D8Y2T2_DICVI</name>
<dbReference type="AlphaFoldDB" id="A0A0D8Y2T2"/>
<feature type="region of interest" description="Disordered" evidence="6">
    <location>
        <begin position="438"/>
        <end position="462"/>
    </location>
</feature>
<dbReference type="FunFam" id="1.10.220.150:FF:000009">
    <property type="entry name" value="stromal membrane-associated protein 1 isoform X1"/>
    <property type="match status" value="1"/>
</dbReference>
<keyword evidence="9" id="KW-1185">Reference proteome</keyword>
<evidence type="ECO:0000256" key="2">
    <source>
        <dbReference type="ARBA" id="ARBA00022723"/>
    </source>
</evidence>
<keyword evidence="4" id="KW-0862">Zinc</keyword>
<evidence type="ECO:0000313" key="8">
    <source>
        <dbReference type="EMBL" id="KJH48881.1"/>
    </source>
</evidence>
<keyword evidence="2" id="KW-0479">Metal-binding</keyword>
<feature type="domain" description="Arf-GAP" evidence="7">
    <location>
        <begin position="18"/>
        <end position="129"/>
    </location>
</feature>
<evidence type="ECO:0000256" key="6">
    <source>
        <dbReference type="SAM" id="MobiDB-lite"/>
    </source>
</evidence>
<protein>
    <submittedName>
        <fullName evidence="8">Putative GTP-ase activating protein</fullName>
    </submittedName>
</protein>
<dbReference type="CDD" id="cd08839">
    <property type="entry name" value="ArfGap_SMAP"/>
    <property type="match status" value="1"/>
</dbReference>
<dbReference type="PANTHER" id="PTHR45705:SF1">
    <property type="entry name" value="FI20236P1"/>
    <property type="match status" value="1"/>
</dbReference>
<dbReference type="GO" id="GO:0005096">
    <property type="term" value="F:GTPase activator activity"/>
    <property type="evidence" value="ECO:0007669"/>
    <property type="project" value="UniProtKB-KW"/>
</dbReference>
<dbReference type="InterPro" id="IPR038508">
    <property type="entry name" value="ArfGAP_dom_sf"/>
</dbReference>
<dbReference type="STRING" id="29172.A0A0D8Y2T2"/>
<evidence type="ECO:0000256" key="5">
    <source>
        <dbReference type="PROSITE-ProRule" id="PRU00288"/>
    </source>
</evidence>
<dbReference type="OrthoDB" id="10266696at2759"/>
<gene>
    <name evidence="8" type="ORF">DICVIV_05007</name>
</gene>
<dbReference type="SUPFAM" id="SSF57863">
    <property type="entry name" value="ArfGap/RecO-like zinc finger"/>
    <property type="match status" value="1"/>
</dbReference>
<keyword evidence="1" id="KW-0343">GTPase activation</keyword>
<sequence>MIRRGKLEGKKAEQERLQNILLEMLKEDENKYCADCQAKTPRWAAWNLGVFICIRCAGIHRNLGVHISKVRSVNLDSWTAEQVQSMRVMGNEKARKVYEHSLPDHFRRSMTDHQMEQFIRAKYEQRRYMLNGFVYPRVDVNDLPKSVQIGSKHKSSAVAALTSPNTVRLTSTAALTTTKPESGIVDDLLDFSSPCSSSHVNGNNSLAGDLGTLSLGGDQDGQVNKTSELDDMFGSFASAPIIDSAMTAENSNKPSSSDVGKSTLNPQISDNLLYLSNSEILTDEKKSNADILSLFADQNMGAAKSVIPVGGFTAFGLKVASPQVQQMVADSSCVTSVTSENVASNMDPVMNIGFGGTPIQPQLFLKCNAPNAFEQQRRGGMMQEKFIGANFSGSAKPVMLQKSLVSSPNCPARADNAFADLSIGKVLNMSLMSDKVPKSTPVVKQQNTTTSSTHNLDDLLGL</sequence>
<dbReference type="InterPro" id="IPR044732">
    <property type="entry name" value="ArfGAP_SMAP1-like"/>
</dbReference>
<keyword evidence="3 5" id="KW-0863">Zinc-finger</keyword>
<dbReference type="GO" id="GO:0008270">
    <property type="term" value="F:zinc ion binding"/>
    <property type="evidence" value="ECO:0007669"/>
    <property type="project" value="UniProtKB-KW"/>
</dbReference>
<evidence type="ECO:0000256" key="4">
    <source>
        <dbReference type="ARBA" id="ARBA00022833"/>
    </source>
</evidence>
<dbReference type="Pfam" id="PF01412">
    <property type="entry name" value="ArfGap"/>
    <property type="match status" value="1"/>
</dbReference>
<proteinExistence type="predicted"/>
<dbReference type="GO" id="GO:0005737">
    <property type="term" value="C:cytoplasm"/>
    <property type="evidence" value="ECO:0007669"/>
    <property type="project" value="TreeGrafter"/>
</dbReference>
<dbReference type="InterPro" id="IPR051718">
    <property type="entry name" value="ARF_GTPase-activating"/>
</dbReference>